<feature type="compositionally biased region" description="Basic and acidic residues" evidence="1">
    <location>
        <begin position="217"/>
        <end position="231"/>
    </location>
</feature>
<dbReference type="PANTHER" id="PTHR31434">
    <property type="entry name" value="S PHASE CYCLIN A-ASSOCIATED PROTEIN IN THE ENDOPLASMIC RETICULUM"/>
    <property type="match status" value="1"/>
</dbReference>
<evidence type="ECO:0000259" key="2">
    <source>
        <dbReference type="Pfam" id="PF16501"/>
    </source>
</evidence>
<feature type="compositionally biased region" description="Basic and acidic residues" evidence="1">
    <location>
        <begin position="505"/>
        <end position="515"/>
    </location>
</feature>
<feature type="region of interest" description="Disordered" evidence="1">
    <location>
        <begin position="486"/>
        <end position="538"/>
    </location>
</feature>
<feature type="region of interest" description="Disordered" evidence="1">
    <location>
        <begin position="797"/>
        <end position="825"/>
    </location>
</feature>
<keyword evidence="4" id="KW-1185">Reference proteome</keyword>
<dbReference type="InterPro" id="IPR032446">
    <property type="entry name" value="SCAPER_N"/>
</dbReference>
<feature type="region of interest" description="Disordered" evidence="1">
    <location>
        <begin position="214"/>
        <end position="233"/>
    </location>
</feature>
<feature type="region of interest" description="Disordered" evidence="1">
    <location>
        <begin position="18"/>
        <end position="41"/>
    </location>
</feature>
<evidence type="ECO:0000313" key="3">
    <source>
        <dbReference type="EMBL" id="EPS70544.1"/>
    </source>
</evidence>
<evidence type="ECO:0000256" key="1">
    <source>
        <dbReference type="SAM" id="MobiDB-lite"/>
    </source>
</evidence>
<dbReference type="EMBL" id="AUSU01001648">
    <property type="protein sequence ID" value="EPS70544.1"/>
    <property type="molecule type" value="Genomic_DNA"/>
</dbReference>
<dbReference type="OrthoDB" id="71500at2759"/>
<reference evidence="3 4" key="1">
    <citation type="journal article" date="2013" name="BMC Genomics">
        <title>The miniature genome of a carnivorous plant Genlisea aurea contains a low number of genes and short non-coding sequences.</title>
        <authorList>
            <person name="Leushkin E.V."/>
            <person name="Sutormin R.A."/>
            <person name="Nabieva E.R."/>
            <person name="Penin A.A."/>
            <person name="Kondrashov A.S."/>
            <person name="Logacheva M.D."/>
        </authorList>
    </citation>
    <scope>NUCLEOTIDE SEQUENCE [LARGE SCALE GENOMIC DNA]</scope>
</reference>
<protein>
    <recommendedName>
        <fullName evidence="2">S phase cyclin A-associated protein in the endoplasmic reticulum N-terminal domain-containing protein</fullName>
    </recommendedName>
</protein>
<comment type="caution">
    <text evidence="3">The sequence shown here is derived from an EMBL/GenBank/DDBJ whole genome shotgun (WGS) entry which is preliminary data.</text>
</comment>
<organism evidence="3 4">
    <name type="scientific">Genlisea aurea</name>
    <dbReference type="NCBI Taxonomy" id="192259"/>
    <lineage>
        <taxon>Eukaryota</taxon>
        <taxon>Viridiplantae</taxon>
        <taxon>Streptophyta</taxon>
        <taxon>Embryophyta</taxon>
        <taxon>Tracheophyta</taxon>
        <taxon>Spermatophyta</taxon>
        <taxon>Magnoliopsida</taxon>
        <taxon>eudicotyledons</taxon>
        <taxon>Gunneridae</taxon>
        <taxon>Pentapetalae</taxon>
        <taxon>asterids</taxon>
        <taxon>lamiids</taxon>
        <taxon>Lamiales</taxon>
        <taxon>Lentibulariaceae</taxon>
        <taxon>Genlisea</taxon>
    </lineage>
</organism>
<feature type="compositionally biased region" description="Polar residues" evidence="1">
    <location>
        <begin position="526"/>
        <end position="536"/>
    </location>
</feature>
<dbReference type="Pfam" id="PF16501">
    <property type="entry name" value="SCAPER_N"/>
    <property type="match status" value="1"/>
</dbReference>
<dbReference type="Proteomes" id="UP000015453">
    <property type="component" value="Unassembled WGS sequence"/>
</dbReference>
<feature type="compositionally biased region" description="Polar residues" evidence="1">
    <location>
        <begin position="29"/>
        <end position="41"/>
    </location>
</feature>
<accession>S8CTF0</accession>
<dbReference type="PANTHER" id="PTHR31434:SF2">
    <property type="entry name" value="S PHASE CYCLIN A-ASSOCIATED PROTEIN IN THE ENDOPLASMIC RETICULUM"/>
    <property type="match status" value="1"/>
</dbReference>
<evidence type="ECO:0000313" key="4">
    <source>
        <dbReference type="Proteomes" id="UP000015453"/>
    </source>
</evidence>
<name>S8CTF0_9LAMI</name>
<gene>
    <name evidence="3" type="ORF">M569_04216</name>
</gene>
<feature type="domain" description="S phase cyclin A-associated protein in the endoplasmic reticulum N-terminal" evidence="2">
    <location>
        <begin position="329"/>
        <end position="430"/>
    </location>
</feature>
<proteinExistence type="predicted"/>
<sequence>MKIPLRGSIQEFNVRQCSNELKDQDSPRKATSGQVNETSLFSAIKDSPVDDASLLKNASFVSMEVEEANSCSEKCFVNVNDYEMGSSNLQASGMASLHHKSGTSHEKVDAPPKIKSGNLVEGILAVDYGNASGAGCKFREIDYSEDLAVGSGESLPCDGHETKNIVELTAYDESGPPSPHFLSLENITFEKYSEVQKEQIETEKVVCSVSVSTVENEETKHENGQTHEPSRRSAAVLEQSDDETAMESIDPFEEADCSDVPVVSHMDSASFVGESIPCTTNTTSECLESKNGRESTVYALKEGSVDTKLEPSLDDALEAKNQHNSIASEDKERFRERLWCFLFENLNRAVDELYLLCELECDLEQMKEVSLVLEEAASDFRELKSRVENFEKSKGASYLRADMTSLAMQPNHRRPHALSWEVRRMTTSPHRADILSSSLEIFRKIQQGRISEQAAGAHILGSDGYNCHFGEKGPSDLQSSSIKKEFVNDSGASKGKEKKQQRRYTSKEKRNESAKMHSVRSRTLQRESSSAYTNLKGNREVCGASSEAEKLQNKKNMMLAESIVQKNIKSDDSAKKNIQFAERERERKIAISTRSLDAWKEKRNWEDILNSPHRMSASFSYSPGMSRRSVERVRFLHDKLMTPEKKKKSALDLKREADEKHARATRIRTQLENERAQKLQRTSEKLNRVSEWQTVRSNKLRESMFARHRRGESRHEAYLAEVVRRAGDESSKVNEVRFITSLNEENKKHILQKKLQDSELRRAEKLQIIKIKQKEDMAREEAVLERRRLIEVEKLQRHAETQRRKEEAQVRREEERKASTAAREAKAMEQMRRKEIRARARQEEAELLAQKLAERLSESEQRRKFYLEQIREKASMDFRDQSLPFFRRFPVKDGQSPGKSAPLFCNKEDTHVNDNYASSGSCTLTSDALKHSLKRRIKKVRQRLMSLKYDFPEPPFNAESSSLGYRTAVGTARAKISRSLQDLQKLRQARKEGAANFGLITAEMIKFLEGKDAELQASRQSGLIDFIASTLPASHSSKPEACLVTVYLLRLLRIVLATQTNKCYFLVQNLLPPIIPMLAAALENYIRMAALLNTTAPSNSSTSKTMAENVETISEILNGFLWTVAAVVGLESSNGPQLQMQEALVELIIAYQIIHRLRELFALYDRPQAEGSPFPSVILHGINLLSVITAKFRSASSLDCDLFLGDAILGNHQESVKVLDSSVDDVDYSAGYLLTASPRVDKLNCCGALGNESIIGSGNLAEQNNAVNGGSSSDKTASFLLSAMSETGLACLPSMLTAVLLQAHNRSAEQVSLAPSSSSFNSQQYYRIDDMLLVSYFIGFMRLCVS</sequence>